<dbReference type="GeneTree" id="ENSGT00390000005508"/>
<comment type="cofactor">
    <cofactor evidence="1">
        <name>Mg(2+)</name>
        <dbReference type="ChEBI" id="CHEBI:18420"/>
    </cofactor>
</comment>
<dbReference type="Pfam" id="PF02696">
    <property type="entry name" value="SelO"/>
    <property type="match status" value="1"/>
</dbReference>
<reference evidence="12" key="2">
    <citation type="submission" date="2025-08" db="UniProtKB">
        <authorList>
            <consortium name="Ensembl"/>
        </authorList>
    </citation>
    <scope>IDENTIFICATION</scope>
</reference>
<evidence type="ECO:0000256" key="7">
    <source>
        <dbReference type="ARBA" id="ARBA00022840"/>
    </source>
</evidence>
<dbReference type="PANTHER" id="PTHR12153:SF15">
    <property type="entry name" value="PROTEIN ADENYLYLTRANSFERASE SELO, MITOCHONDRIAL"/>
    <property type="match status" value="1"/>
</dbReference>
<evidence type="ECO:0000256" key="2">
    <source>
        <dbReference type="ARBA" id="ARBA00009747"/>
    </source>
</evidence>
<evidence type="ECO:0000256" key="9">
    <source>
        <dbReference type="ARBA" id="ARBA00023157"/>
    </source>
</evidence>
<evidence type="ECO:0000256" key="4">
    <source>
        <dbReference type="ARBA" id="ARBA00022695"/>
    </source>
</evidence>
<evidence type="ECO:0000256" key="5">
    <source>
        <dbReference type="ARBA" id="ARBA00022723"/>
    </source>
</evidence>
<dbReference type="InterPro" id="IPR036056">
    <property type="entry name" value="Fibrinogen-like_C"/>
</dbReference>
<dbReference type="GO" id="GO:0046872">
    <property type="term" value="F:metal ion binding"/>
    <property type="evidence" value="ECO:0007669"/>
    <property type="project" value="UniProtKB-KW"/>
</dbReference>
<dbReference type="GO" id="GO:0005524">
    <property type="term" value="F:ATP binding"/>
    <property type="evidence" value="ECO:0007669"/>
    <property type="project" value="UniProtKB-KW"/>
</dbReference>
<dbReference type="InterPro" id="IPR014716">
    <property type="entry name" value="Fibrinogen_a/b/g_C_1"/>
</dbReference>
<dbReference type="PANTHER" id="PTHR12153">
    <property type="entry name" value="SELENOPROTEIN O"/>
    <property type="match status" value="1"/>
</dbReference>
<reference evidence="13" key="1">
    <citation type="submission" date="2018-06" db="EMBL/GenBank/DDBJ databases">
        <title>Genome assembly of Danube salmon.</title>
        <authorList>
            <person name="Macqueen D.J."/>
            <person name="Gundappa M.K."/>
        </authorList>
    </citation>
    <scope>NUCLEOTIDE SEQUENCE [LARGE SCALE GENOMIC DNA]</scope>
</reference>
<dbReference type="SUPFAM" id="SSF56496">
    <property type="entry name" value="Fibrinogen C-terminal domain-like"/>
    <property type="match status" value="1"/>
</dbReference>
<evidence type="ECO:0000256" key="6">
    <source>
        <dbReference type="ARBA" id="ARBA00022741"/>
    </source>
</evidence>
<sequence>MTVRTARLVAQWQCFGFCHGVLNTDNMSILGLTVDYGPFGFIDRFDPEFVCNASNRRGRYLYQAQPSVCRWNLARLGPGALGSELHASQAGAILDEFMPLYLTNMRRKLGLLRRKEPEDQELVSELHNTEDHWLGLSKVFALTKGRGRRSTMRVDLRDFEGGTAFAEYSDFRLGTEKEAYKLNIGPYRGNAGDAIRGKYAGIDQNGFGFSTTDKDNDGCSPCIFGDIAENMCSFSGGGGWWYSRCGSASLNGDWHPAGEHIGWASGPPLRDLERTCPILGLSQPHDDQVCVRPRLNTSEMVS</sequence>
<keyword evidence="4" id="KW-0548">Nucleotidyltransferase</keyword>
<evidence type="ECO:0000259" key="11">
    <source>
        <dbReference type="PROSITE" id="PS51406"/>
    </source>
</evidence>
<evidence type="ECO:0000256" key="3">
    <source>
        <dbReference type="ARBA" id="ARBA00022679"/>
    </source>
</evidence>
<keyword evidence="13" id="KW-1185">Reference proteome</keyword>
<name>A0A4W5NPF0_9TELE</name>
<dbReference type="PROSITE" id="PS51406">
    <property type="entry name" value="FIBRINOGEN_C_2"/>
    <property type="match status" value="1"/>
</dbReference>
<dbReference type="STRING" id="62062.ENSHHUP00000052887"/>
<keyword evidence="6" id="KW-0547">Nucleotide-binding</keyword>
<evidence type="ECO:0000313" key="12">
    <source>
        <dbReference type="Ensembl" id="ENSHHUP00000052887.1"/>
    </source>
</evidence>
<proteinExistence type="inferred from homology"/>
<keyword evidence="8" id="KW-0460">Magnesium</keyword>
<dbReference type="Gene3D" id="3.90.215.10">
    <property type="entry name" value="Gamma Fibrinogen, chain A, domain 1"/>
    <property type="match status" value="1"/>
</dbReference>
<evidence type="ECO:0000256" key="10">
    <source>
        <dbReference type="ARBA" id="ARBA00031547"/>
    </source>
</evidence>
<dbReference type="SMART" id="SM00186">
    <property type="entry name" value="FBG"/>
    <property type="match status" value="1"/>
</dbReference>
<protein>
    <recommendedName>
        <fullName evidence="10">Selenoprotein O</fullName>
    </recommendedName>
</protein>
<dbReference type="PROSITE" id="PS00514">
    <property type="entry name" value="FIBRINOGEN_C_1"/>
    <property type="match status" value="1"/>
</dbReference>
<dbReference type="InterPro" id="IPR002181">
    <property type="entry name" value="Fibrinogen_a/b/g_C_dom"/>
</dbReference>
<dbReference type="GO" id="GO:0016779">
    <property type="term" value="F:nucleotidyltransferase activity"/>
    <property type="evidence" value="ECO:0007669"/>
    <property type="project" value="UniProtKB-KW"/>
</dbReference>
<dbReference type="Proteomes" id="UP000314982">
    <property type="component" value="Unassembled WGS sequence"/>
</dbReference>
<evidence type="ECO:0000313" key="13">
    <source>
        <dbReference type="Proteomes" id="UP000314982"/>
    </source>
</evidence>
<keyword evidence="5" id="KW-0479">Metal-binding</keyword>
<accession>A0A4W5NPF0</accession>
<evidence type="ECO:0000256" key="1">
    <source>
        <dbReference type="ARBA" id="ARBA00001946"/>
    </source>
</evidence>
<organism evidence="12 13">
    <name type="scientific">Hucho hucho</name>
    <name type="common">huchen</name>
    <dbReference type="NCBI Taxonomy" id="62062"/>
    <lineage>
        <taxon>Eukaryota</taxon>
        <taxon>Metazoa</taxon>
        <taxon>Chordata</taxon>
        <taxon>Craniata</taxon>
        <taxon>Vertebrata</taxon>
        <taxon>Euteleostomi</taxon>
        <taxon>Actinopterygii</taxon>
        <taxon>Neopterygii</taxon>
        <taxon>Teleostei</taxon>
        <taxon>Protacanthopterygii</taxon>
        <taxon>Salmoniformes</taxon>
        <taxon>Salmonidae</taxon>
        <taxon>Salmoninae</taxon>
        <taxon>Hucho</taxon>
    </lineage>
</organism>
<keyword evidence="3" id="KW-0808">Transferase</keyword>
<comment type="similarity">
    <text evidence="2">Belongs to the SELO family.</text>
</comment>
<dbReference type="Pfam" id="PF00147">
    <property type="entry name" value="Fibrinogen_C"/>
    <property type="match status" value="1"/>
</dbReference>
<dbReference type="InterPro" id="IPR020837">
    <property type="entry name" value="Fibrinogen_CS"/>
</dbReference>
<evidence type="ECO:0000256" key="8">
    <source>
        <dbReference type="ARBA" id="ARBA00022842"/>
    </source>
</evidence>
<dbReference type="Ensembl" id="ENSHHUT00000054739.1">
    <property type="protein sequence ID" value="ENSHHUP00000052887.1"/>
    <property type="gene ID" value="ENSHHUG00000031773.1"/>
</dbReference>
<feature type="domain" description="Fibrinogen C-terminal" evidence="11">
    <location>
        <begin position="131"/>
        <end position="265"/>
    </location>
</feature>
<dbReference type="AlphaFoldDB" id="A0A4W5NPF0"/>
<dbReference type="InterPro" id="IPR003846">
    <property type="entry name" value="SelO"/>
</dbReference>
<keyword evidence="9" id="KW-1015">Disulfide bond</keyword>
<reference evidence="12" key="3">
    <citation type="submission" date="2025-09" db="UniProtKB">
        <authorList>
            <consortium name="Ensembl"/>
        </authorList>
    </citation>
    <scope>IDENTIFICATION</scope>
</reference>
<keyword evidence="7" id="KW-0067">ATP-binding</keyword>